<organism evidence="2">
    <name type="scientific">Siphoviridae sp. ctxjx4</name>
    <dbReference type="NCBI Taxonomy" id="2826522"/>
    <lineage>
        <taxon>Viruses</taxon>
        <taxon>Duplodnaviria</taxon>
        <taxon>Heunggongvirae</taxon>
        <taxon>Uroviricota</taxon>
        <taxon>Caudoviricetes</taxon>
    </lineage>
</organism>
<reference evidence="2" key="1">
    <citation type="journal article" date="2021" name="Proc. Natl. Acad. Sci. U.S.A.">
        <title>A Catalog of Tens of Thousands of Viruses from Human Metagenomes Reveals Hidden Associations with Chronic Diseases.</title>
        <authorList>
            <person name="Tisza M.J."/>
            <person name="Buck C.B."/>
        </authorList>
    </citation>
    <scope>NUCLEOTIDE SEQUENCE</scope>
    <source>
        <strain evidence="2">Ctxjx4</strain>
    </source>
</reference>
<evidence type="ECO:0000256" key="1">
    <source>
        <dbReference type="SAM" id="Phobius"/>
    </source>
</evidence>
<sequence>MTMDFFKKVLAICVYICYNLFVNRTKKVYKIHTKVGQKK</sequence>
<name>A0A8S5M2E1_9CAUD</name>
<evidence type="ECO:0000313" key="2">
    <source>
        <dbReference type="EMBL" id="DAD76350.1"/>
    </source>
</evidence>
<protein>
    <submittedName>
        <fullName evidence="2">Uncharacterized protein</fullName>
    </submittedName>
</protein>
<dbReference type="EMBL" id="BK014799">
    <property type="protein sequence ID" value="DAD76350.1"/>
    <property type="molecule type" value="Genomic_DNA"/>
</dbReference>
<keyword evidence="1" id="KW-0812">Transmembrane</keyword>
<accession>A0A8S5M2E1</accession>
<keyword evidence="1" id="KW-1133">Transmembrane helix</keyword>
<keyword evidence="1" id="KW-0472">Membrane</keyword>
<feature type="transmembrane region" description="Helical" evidence="1">
    <location>
        <begin position="6"/>
        <end position="22"/>
    </location>
</feature>
<proteinExistence type="predicted"/>